<dbReference type="InterPro" id="IPR016462">
    <property type="entry name" value="ModE"/>
</dbReference>
<evidence type="ECO:0000256" key="6">
    <source>
        <dbReference type="PIRSR" id="PIRSR005763-1"/>
    </source>
</evidence>
<evidence type="ECO:0000256" key="1">
    <source>
        <dbReference type="ARBA" id="ARBA00008110"/>
    </source>
</evidence>
<keyword evidence="9" id="KW-1185">Reference proteome</keyword>
<dbReference type="PANTHER" id="PTHR30432">
    <property type="entry name" value="TRANSCRIPTIONAL REGULATOR MODE"/>
    <property type="match status" value="1"/>
</dbReference>
<evidence type="ECO:0000256" key="5">
    <source>
        <dbReference type="PIRNR" id="PIRNR005763"/>
    </source>
</evidence>
<dbReference type="SUPFAM" id="SSF46785">
    <property type="entry name" value="Winged helix' DNA-binding domain"/>
    <property type="match status" value="1"/>
</dbReference>
<evidence type="ECO:0000259" key="7">
    <source>
        <dbReference type="PROSITE" id="PS51866"/>
    </source>
</evidence>
<gene>
    <name evidence="8" type="ORF">A1356_10755</name>
</gene>
<reference evidence="8 9" key="1">
    <citation type="submission" date="2016-03" db="EMBL/GenBank/DDBJ databases">
        <authorList>
            <person name="Heylen K."/>
            <person name="De Vos P."/>
            <person name="Vekeman B."/>
        </authorList>
    </citation>
    <scope>NUCLEOTIDE SEQUENCE [LARGE SCALE GENOMIC DNA]</scope>
    <source>
        <strain evidence="8 9">R-49807</strain>
    </source>
</reference>
<comment type="similarity">
    <text evidence="1 5">Belongs to the ModE family.</text>
</comment>
<dbReference type="Gene3D" id="1.10.10.10">
    <property type="entry name" value="Winged helix-like DNA-binding domain superfamily/Winged helix DNA-binding domain"/>
    <property type="match status" value="1"/>
</dbReference>
<dbReference type="PROSITE" id="PS51866">
    <property type="entry name" value="MOP"/>
    <property type="match status" value="2"/>
</dbReference>
<organism evidence="8 9">
    <name type="scientific">Methylomonas koyamae</name>
    <dbReference type="NCBI Taxonomy" id="702114"/>
    <lineage>
        <taxon>Bacteria</taxon>
        <taxon>Pseudomonadati</taxon>
        <taxon>Pseudomonadota</taxon>
        <taxon>Gammaproteobacteria</taxon>
        <taxon>Methylococcales</taxon>
        <taxon>Methylococcaceae</taxon>
        <taxon>Methylomonas</taxon>
    </lineage>
</organism>
<keyword evidence="4" id="KW-0677">Repeat</keyword>
<name>A0AA91DDH2_9GAMM</name>
<evidence type="ECO:0000313" key="9">
    <source>
        <dbReference type="Proteomes" id="UP000077734"/>
    </source>
</evidence>
<dbReference type="PIRSF" id="PIRSF005763">
    <property type="entry name" value="Txn_reg_ModE"/>
    <property type="match status" value="1"/>
</dbReference>
<dbReference type="EMBL" id="LUUL01000068">
    <property type="protein sequence ID" value="OAI26883.1"/>
    <property type="molecule type" value="Genomic_DNA"/>
</dbReference>
<dbReference type="NCBIfam" id="TIGR00638">
    <property type="entry name" value="Mop"/>
    <property type="match status" value="1"/>
</dbReference>
<evidence type="ECO:0000313" key="8">
    <source>
        <dbReference type="EMBL" id="OAI26883.1"/>
    </source>
</evidence>
<evidence type="ECO:0000256" key="3">
    <source>
        <dbReference type="ARBA" id="ARBA00022505"/>
    </source>
</evidence>
<comment type="caution">
    <text evidence="8">The sequence shown here is derived from an EMBL/GenBank/DDBJ whole genome shotgun (WGS) entry which is preliminary data.</text>
</comment>
<feature type="domain" description="Mop" evidence="7">
    <location>
        <begin position="199"/>
        <end position="266"/>
    </location>
</feature>
<evidence type="ECO:0000256" key="2">
    <source>
        <dbReference type="ARBA" id="ARBA00022448"/>
    </source>
</evidence>
<dbReference type="InterPro" id="IPR036388">
    <property type="entry name" value="WH-like_DNA-bd_sf"/>
</dbReference>
<dbReference type="SUPFAM" id="SSF50331">
    <property type="entry name" value="MOP-like"/>
    <property type="match status" value="1"/>
</dbReference>
<dbReference type="InterPro" id="IPR036390">
    <property type="entry name" value="WH_DNA-bd_sf"/>
</dbReference>
<dbReference type="Proteomes" id="UP000077734">
    <property type="component" value="Unassembled WGS sequence"/>
</dbReference>
<proteinExistence type="inferred from homology"/>
<dbReference type="GO" id="GO:0030151">
    <property type="term" value="F:molybdenum ion binding"/>
    <property type="evidence" value="ECO:0007669"/>
    <property type="project" value="UniProtKB-UniRule"/>
</dbReference>
<accession>A0AA91DDH2</accession>
<dbReference type="InterPro" id="IPR051815">
    <property type="entry name" value="Molybdate_resp_trans_reg"/>
</dbReference>
<dbReference type="GO" id="GO:0015689">
    <property type="term" value="P:molybdate ion transport"/>
    <property type="evidence" value="ECO:0007669"/>
    <property type="project" value="UniProtKB-UniRule"/>
</dbReference>
<feature type="domain" description="Mop" evidence="7">
    <location>
        <begin position="127"/>
        <end position="193"/>
    </location>
</feature>
<dbReference type="Pfam" id="PF03459">
    <property type="entry name" value="TOBE"/>
    <property type="match status" value="2"/>
</dbReference>
<keyword evidence="3 5" id="KW-0500">Molybdenum</keyword>
<dbReference type="InterPro" id="IPR004606">
    <property type="entry name" value="Mop_domain"/>
</dbReference>
<dbReference type="AlphaFoldDB" id="A0AA91DDH2"/>
<evidence type="ECO:0000256" key="4">
    <source>
        <dbReference type="ARBA" id="ARBA00022737"/>
    </source>
</evidence>
<dbReference type="PANTHER" id="PTHR30432:SF1">
    <property type="entry name" value="DNA-BINDING TRANSCRIPTIONAL DUAL REGULATOR MODE"/>
    <property type="match status" value="1"/>
</dbReference>
<dbReference type="GO" id="GO:0006355">
    <property type="term" value="P:regulation of DNA-templated transcription"/>
    <property type="evidence" value="ECO:0007669"/>
    <property type="project" value="InterPro"/>
</dbReference>
<feature type="region of interest" description="Required for dimer formation and molybdate binding" evidence="6">
    <location>
        <begin position="128"/>
        <end position="136"/>
    </location>
</feature>
<dbReference type="Gene3D" id="2.40.50.100">
    <property type="match status" value="2"/>
</dbReference>
<keyword evidence="2 5" id="KW-0813">Transport</keyword>
<dbReference type="InterPro" id="IPR005116">
    <property type="entry name" value="Transp-assoc_OB_typ1"/>
</dbReference>
<protein>
    <recommendedName>
        <fullName evidence="7">Mop domain-containing protein</fullName>
    </recommendedName>
</protein>
<dbReference type="RefSeq" id="WP_064026741.1">
    <property type="nucleotide sequence ID" value="NZ_AP019777.1"/>
</dbReference>
<dbReference type="InterPro" id="IPR008995">
    <property type="entry name" value="Mo/tungstate-bd_C_term_dom"/>
</dbReference>
<sequence>MWQRDGRSWCVQGDIRLGNGLDRHLFELLRAIDRTGSINAAAKQVGLSYKSAWTLIERANNKSAKTLVVSETGGQKGGGTMLTGSGQILLKLFESLEQKHAQLLVELNRAVESDTEALRLLKPLTIRTTAANQMFGVVWLIRHGIVGSEAVVKLKGGEYVCANLSRQEAHALELAVGAEVAVLINNTEITLATGPEKLRLSARNQLWGSVGRIELDQVEAEIIVNLKGNEETLSAVMTRASAERMRLKPGLQCRAIFKANAVLLATLAC</sequence>